<feature type="region of interest" description="Disordered" evidence="4">
    <location>
        <begin position="706"/>
        <end position="885"/>
    </location>
</feature>
<feature type="compositionally biased region" description="Low complexity" evidence="4">
    <location>
        <begin position="38"/>
        <end position="65"/>
    </location>
</feature>
<dbReference type="PROSITE" id="PS50294">
    <property type="entry name" value="WD_REPEATS_REGION"/>
    <property type="match status" value="3"/>
</dbReference>
<dbReference type="Pfam" id="PF00400">
    <property type="entry name" value="WD40"/>
    <property type="match status" value="4"/>
</dbReference>
<keyword evidence="1 3" id="KW-0853">WD repeat</keyword>
<feature type="compositionally biased region" description="Low complexity" evidence="4">
    <location>
        <begin position="778"/>
        <end position="793"/>
    </location>
</feature>
<feature type="compositionally biased region" description="Basic residues" evidence="4">
    <location>
        <begin position="150"/>
        <end position="166"/>
    </location>
</feature>
<feature type="compositionally biased region" description="Polar residues" evidence="4">
    <location>
        <begin position="836"/>
        <end position="850"/>
    </location>
</feature>
<protein>
    <submittedName>
        <fullName evidence="5">WD40-repeat-containing domain protein</fullName>
    </submittedName>
</protein>
<feature type="compositionally biased region" description="Basic and acidic residues" evidence="4">
    <location>
        <begin position="811"/>
        <end position="830"/>
    </location>
</feature>
<evidence type="ECO:0000313" key="5">
    <source>
        <dbReference type="EMBL" id="KAK7206957.1"/>
    </source>
</evidence>
<feature type="region of interest" description="Disordered" evidence="4">
    <location>
        <begin position="642"/>
        <end position="676"/>
    </location>
</feature>
<comment type="caution">
    <text evidence="5">The sequence shown here is derived from an EMBL/GenBank/DDBJ whole genome shotgun (WGS) entry which is preliminary data.</text>
</comment>
<dbReference type="SMART" id="SM00320">
    <property type="entry name" value="WD40"/>
    <property type="match status" value="7"/>
</dbReference>
<dbReference type="InterPro" id="IPR036322">
    <property type="entry name" value="WD40_repeat_dom_sf"/>
</dbReference>
<feature type="compositionally biased region" description="Basic and acidic residues" evidence="4">
    <location>
        <begin position="127"/>
        <end position="137"/>
    </location>
</feature>
<feature type="region of interest" description="Disordered" evidence="4">
    <location>
        <begin position="16"/>
        <end position="200"/>
    </location>
</feature>
<evidence type="ECO:0000256" key="4">
    <source>
        <dbReference type="SAM" id="MobiDB-lite"/>
    </source>
</evidence>
<feature type="compositionally biased region" description="Low complexity" evidence="4">
    <location>
        <begin position="167"/>
        <end position="176"/>
    </location>
</feature>
<dbReference type="GeneID" id="90037667"/>
<feature type="repeat" description="WD" evidence="3">
    <location>
        <begin position="292"/>
        <end position="333"/>
    </location>
</feature>
<dbReference type="InterPro" id="IPR001680">
    <property type="entry name" value="WD40_rpt"/>
</dbReference>
<dbReference type="PRINTS" id="PR00320">
    <property type="entry name" value="GPROTEINBRPT"/>
</dbReference>
<keyword evidence="2" id="KW-0677">Repeat</keyword>
<dbReference type="Proteomes" id="UP001498771">
    <property type="component" value="Unassembled WGS sequence"/>
</dbReference>
<dbReference type="RefSeq" id="XP_064769990.1">
    <property type="nucleotide sequence ID" value="XM_064912155.1"/>
</dbReference>
<dbReference type="InterPro" id="IPR015943">
    <property type="entry name" value="WD40/YVTN_repeat-like_dom_sf"/>
</dbReference>
<evidence type="ECO:0000256" key="1">
    <source>
        <dbReference type="ARBA" id="ARBA00022574"/>
    </source>
</evidence>
<dbReference type="SUPFAM" id="SSF50978">
    <property type="entry name" value="WD40 repeat-like"/>
    <property type="match status" value="1"/>
</dbReference>
<accession>A0ABR1FB25</accession>
<dbReference type="PANTHER" id="PTHR14221:SF0">
    <property type="entry name" value="WD REPEAT-CONTAINING PROTEIN 44"/>
    <property type="match status" value="1"/>
</dbReference>
<proteinExistence type="predicted"/>
<feature type="compositionally biased region" description="Basic residues" evidence="4">
    <location>
        <begin position="352"/>
        <end position="362"/>
    </location>
</feature>
<feature type="repeat" description="WD" evidence="3">
    <location>
        <begin position="378"/>
        <end position="411"/>
    </location>
</feature>
<feature type="region of interest" description="Disordered" evidence="4">
    <location>
        <begin position="333"/>
        <end position="362"/>
    </location>
</feature>
<sequence>MRFALPSLSFGLFDSAEPAAPAKSKLPGGFDASEDELPSLPTSSRPPSVVPSQPNSSVVSSSTDPLSRHILKRTGTELNVGGGSSSNGGGGGPGGVVSEFSRMASFTPGDDRVALSRPQSNVSRRMSRQETNSKDKPPSLPSILSTSSRGQHKRHVSFFSRFRKAHGNSNSASDSGSGSGSEDDQGGRHQSIRRAEGNNATLFSSTATEYYVPQTPEPPRYIRVRAHAKMTKDFDRLFLAQELHRKPGQTMPNTPATPNFPADQMEVHPAYSGSHSNLASVANASTSSLALPQHKRGAIWTLKFSKNGKYLAAGGEDRIVRVWSVISTPAERAQCEQEQEDSSSADEGSNIHRSRRHHRKQHQRLNAPLFLPFPTREFAGHAGDVLDLSWSKNDFLLSSSMDKTVRLWHVSRQECLCCFQHEDFVTSIAFHPSDDRFFLSGSLDSELRLWSIPDKTVVYRAELPDLITAVAFSSDGQTAIAGCFTGLCLFYETVGLRYHTRMHVRSSHGKNSKGSKITGISHLEKAPESVSSDAKLLITSNDSRIRLYNMRDKSLEAKLKGNENLCSQIRATSSEDGRYVICGSEDDRVYIWDMQAKTQNPSKHPYEYFTAHNHVVTDAVFAPSTTIELLSQSGDPIFDTCTPPPVRLSLPEDDATTGTGRYPPPNPASRHPNGNIIVSADQYGTIKVFRQDCAYEKRKENEAFAATLSKTSSPAHSIASHSLRRPEGGSLYTPSPLNHSSYAGRGSSSNGRSQSTRISIDSPSRGSERSVERHRSMLSGTLSSRASRSLSRLGRSKKRNSLLSSTSPPPPREDARRSKADLNHSIDRNLLHVGDATTSTRGTPTSSNRESFSLPVSSDSDDDADRSLSVSHTGNSSTFFSDDADTEDFDRASDIEESAELRCPKCQGTNFKASITVRKETRLVCSNCGSLVV</sequence>
<feature type="compositionally biased region" description="Low complexity" evidence="4">
    <location>
        <begin position="740"/>
        <end position="759"/>
    </location>
</feature>
<feature type="compositionally biased region" description="Gly residues" evidence="4">
    <location>
        <begin position="80"/>
        <end position="95"/>
    </location>
</feature>
<dbReference type="InterPro" id="IPR040324">
    <property type="entry name" value="WDR44/Dgr2"/>
</dbReference>
<feature type="repeat" description="WD" evidence="3">
    <location>
        <begin position="574"/>
        <end position="602"/>
    </location>
</feature>
<dbReference type="PROSITE" id="PS50082">
    <property type="entry name" value="WD_REPEATS_2"/>
    <property type="match status" value="4"/>
</dbReference>
<evidence type="ECO:0000256" key="3">
    <source>
        <dbReference type="PROSITE-ProRule" id="PRU00221"/>
    </source>
</evidence>
<feature type="repeat" description="WD" evidence="3">
    <location>
        <begin position="418"/>
        <end position="460"/>
    </location>
</feature>
<evidence type="ECO:0000256" key="2">
    <source>
        <dbReference type="ARBA" id="ARBA00022737"/>
    </source>
</evidence>
<dbReference type="EMBL" id="JBBJBU010000002">
    <property type="protein sequence ID" value="KAK7206957.1"/>
    <property type="molecule type" value="Genomic_DNA"/>
</dbReference>
<dbReference type="PANTHER" id="PTHR14221">
    <property type="entry name" value="WD REPEAT DOMAIN 44"/>
    <property type="match status" value="1"/>
</dbReference>
<feature type="compositionally biased region" description="Basic and acidic residues" evidence="4">
    <location>
        <begin position="766"/>
        <end position="775"/>
    </location>
</feature>
<evidence type="ECO:0000313" key="6">
    <source>
        <dbReference type="Proteomes" id="UP001498771"/>
    </source>
</evidence>
<dbReference type="InterPro" id="IPR020472">
    <property type="entry name" value="WD40_PAC1"/>
</dbReference>
<keyword evidence="6" id="KW-1185">Reference proteome</keyword>
<organism evidence="5 6">
    <name type="scientific">Myxozyma melibiosi</name>
    <dbReference type="NCBI Taxonomy" id="54550"/>
    <lineage>
        <taxon>Eukaryota</taxon>
        <taxon>Fungi</taxon>
        <taxon>Dikarya</taxon>
        <taxon>Ascomycota</taxon>
        <taxon>Saccharomycotina</taxon>
        <taxon>Lipomycetes</taxon>
        <taxon>Lipomycetales</taxon>
        <taxon>Lipomycetaceae</taxon>
        <taxon>Myxozyma</taxon>
    </lineage>
</organism>
<gene>
    <name evidence="5" type="ORF">BZA70DRAFT_275427</name>
</gene>
<name>A0ABR1FB25_9ASCO</name>
<dbReference type="Gene3D" id="2.130.10.10">
    <property type="entry name" value="YVTN repeat-like/Quinoprotein amine dehydrogenase"/>
    <property type="match status" value="1"/>
</dbReference>
<reference evidence="5 6" key="1">
    <citation type="submission" date="2024-03" db="EMBL/GenBank/DDBJ databases">
        <title>Genome-scale model development and genomic sequencing of the oleaginous clade Lipomyces.</title>
        <authorList>
            <consortium name="Lawrence Berkeley National Laboratory"/>
            <person name="Czajka J.J."/>
            <person name="Han Y."/>
            <person name="Kim J."/>
            <person name="Mondo S.J."/>
            <person name="Hofstad B.A."/>
            <person name="Robles A."/>
            <person name="Haridas S."/>
            <person name="Riley R."/>
            <person name="LaButti K."/>
            <person name="Pangilinan J."/>
            <person name="Andreopoulos W."/>
            <person name="Lipzen A."/>
            <person name="Yan J."/>
            <person name="Wang M."/>
            <person name="Ng V."/>
            <person name="Grigoriev I.V."/>
            <person name="Spatafora J.W."/>
            <person name="Magnuson J.K."/>
            <person name="Baker S.E."/>
            <person name="Pomraning K.R."/>
        </authorList>
    </citation>
    <scope>NUCLEOTIDE SEQUENCE [LARGE SCALE GENOMIC DNA]</scope>
    <source>
        <strain evidence="5 6">Phaff 52-87</strain>
    </source>
</reference>